<dbReference type="EMBL" id="BKCJ010005699">
    <property type="protein sequence ID" value="GEU68179.1"/>
    <property type="molecule type" value="Genomic_DNA"/>
</dbReference>
<comment type="caution">
    <text evidence="2">The sequence shown here is derived from an EMBL/GenBank/DDBJ whole genome shotgun (WGS) entry which is preliminary data.</text>
</comment>
<accession>A0A6L2M411</accession>
<organism evidence="2">
    <name type="scientific">Tanacetum cinerariifolium</name>
    <name type="common">Dalmatian daisy</name>
    <name type="synonym">Chrysanthemum cinerariifolium</name>
    <dbReference type="NCBI Taxonomy" id="118510"/>
    <lineage>
        <taxon>Eukaryota</taxon>
        <taxon>Viridiplantae</taxon>
        <taxon>Streptophyta</taxon>
        <taxon>Embryophyta</taxon>
        <taxon>Tracheophyta</taxon>
        <taxon>Spermatophyta</taxon>
        <taxon>Magnoliopsida</taxon>
        <taxon>eudicotyledons</taxon>
        <taxon>Gunneridae</taxon>
        <taxon>Pentapetalae</taxon>
        <taxon>asterids</taxon>
        <taxon>campanulids</taxon>
        <taxon>Asterales</taxon>
        <taxon>Asteraceae</taxon>
        <taxon>Asteroideae</taxon>
        <taxon>Anthemideae</taxon>
        <taxon>Anthemidinae</taxon>
        <taxon>Tanacetum</taxon>
    </lineage>
</organism>
<feature type="compositionally biased region" description="Acidic residues" evidence="1">
    <location>
        <begin position="251"/>
        <end position="282"/>
    </location>
</feature>
<protein>
    <submittedName>
        <fullName evidence="2">Uncharacterized protein</fullName>
    </submittedName>
</protein>
<sequence length="676" mass="77255">MQQKEKTFQVSIDVIKNSTCFKAFTITAEVPKIFMQQYWYTIKKVKDSESYELLLANKKCIVDTKVFRKILDICPRVEEQRQRFTKEVDYRYSCDVDMSKESDSEPTKKRTANKRVVKKKVTIYAADNIILDPDVALELGKSISLTKAAEEEAKRQVHATHESIVTKFVLDPARRRPSEQEIGDTMKALKESKKTCRRQSGTRGSSEGTGSILGVTYESTVISATLSERTDSDENKEKKDNTDDDKSIDLEMTDDEQTDDEFVQGDEQVYEDEEEEMTNAEVEDSRKGDVEIPNVAKADAEKIEEIKDDAKKAELSPTSSSLSLRVEKLEKDVSKLKKIDHSTEALSTLKSQVPTVVEHYLGSKIRDDLQKGKKTKRRKTKELETSKKPFTTKETFKGKTLSKSSKTGKSTIAIELVKEPIAEVVIDDAVNTTGEDVVSDDDQPQDTLEPKTYKTLNEDWFKQPPRPPTPNSEWNKHQVVLDQPEYPWLNQMVSATKDPLTFNDLMATPIDFSKYVLNRLKIDNLTQDLLLGPTYNLLKVTCTSSIELEYNFQECVNALTEKLDWNNPERDRYPFDLSKPLPLQGCPCHLTVVVDHFFNNDLKFLKTSDPEKTYTKSIMKTKATRVKSVSVKKLYGYGYLEEIMVKRADRQLYKFKEGSLSKELEFEVSSTRCDVV</sequence>
<evidence type="ECO:0000313" key="2">
    <source>
        <dbReference type="EMBL" id="GEU68179.1"/>
    </source>
</evidence>
<gene>
    <name evidence="2" type="ORF">Tci_040157</name>
</gene>
<feature type="compositionally biased region" description="Low complexity" evidence="1">
    <location>
        <begin position="198"/>
        <end position="210"/>
    </location>
</feature>
<feature type="region of interest" description="Disordered" evidence="1">
    <location>
        <begin position="175"/>
        <end position="294"/>
    </location>
</feature>
<dbReference type="AlphaFoldDB" id="A0A6L2M411"/>
<feature type="region of interest" description="Disordered" evidence="1">
    <location>
        <begin position="369"/>
        <end position="404"/>
    </location>
</feature>
<feature type="compositionally biased region" description="Basic and acidic residues" evidence="1">
    <location>
        <begin position="228"/>
        <end position="249"/>
    </location>
</feature>
<proteinExistence type="predicted"/>
<evidence type="ECO:0000256" key="1">
    <source>
        <dbReference type="SAM" id="MobiDB-lite"/>
    </source>
</evidence>
<reference evidence="2" key="1">
    <citation type="journal article" date="2019" name="Sci. Rep.">
        <title>Draft genome of Tanacetum cinerariifolium, the natural source of mosquito coil.</title>
        <authorList>
            <person name="Yamashiro T."/>
            <person name="Shiraishi A."/>
            <person name="Satake H."/>
            <person name="Nakayama K."/>
        </authorList>
    </citation>
    <scope>NUCLEOTIDE SEQUENCE</scope>
</reference>
<name>A0A6L2M411_TANCI</name>
<feature type="compositionally biased region" description="Polar residues" evidence="1">
    <location>
        <begin position="217"/>
        <end position="227"/>
    </location>
</feature>